<evidence type="ECO:0000313" key="2">
    <source>
        <dbReference type="EMBL" id="TCZ61127.1"/>
    </source>
</evidence>
<reference evidence="2 3" key="1">
    <citation type="submission" date="2019-03" db="EMBL/GenBank/DDBJ databases">
        <title>Paracraurococcus aquatilis NE82 genome sequence.</title>
        <authorList>
            <person name="Zhao Y."/>
            <person name="Du Z."/>
        </authorList>
    </citation>
    <scope>NUCLEOTIDE SEQUENCE [LARGE SCALE GENOMIC DNA]</scope>
    <source>
        <strain evidence="2 3">NE82</strain>
    </source>
</reference>
<evidence type="ECO:0000313" key="3">
    <source>
        <dbReference type="Proteomes" id="UP000295023"/>
    </source>
</evidence>
<gene>
    <name evidence="2" type="ORF">EXY23_13440</name>
</gene>
<proteinExistence type="predicted"/>
<sequence length="97" mass="9495">MRTSLARGGPALVALAVIILVPDLALAQAGGGGGGGQLAGLLQWVVTNIVVIALNAGILAIALLLMFLRVNFGIIAGVAAGGLIAANYATIAGFFGI</sequence>
<evidence type="ECO:0000256" key="1">
    <source>
        <dbReference type="SAM" id="Phobius"/>
    </source>
</evidence>
<feature type="transmembrane region" description="Helical" evidence="1">
    <location>
        <begin position="72"/>
        <end position="95"/>
    </location>
</feature>
<dbReference type="RefSeq" id="WP_132289839.1">
    <property type="nucleotide sequence ID" value="NZ_SKBM01000011.1"/>
</dbReference>
<keyword evidence="1" id="KW-0472">Membrane</keyword>
<dbReference type="EMBL" id="SKBM01000011">
    <property type="protein sequence ID" value="TCZ61127.1"/>
    <property type="molecule type" value="Genomic_DNA"/>
</dbReference>
<keyword evidence="3" id="KW-1185">Reference proteome</keyword>
<keyword evidence="1" id="KW-0812">Transmembrane</keyword>
<dbReference type="Proteomes" id="UP000295023">
    <property type="component" value="Unassembled WGS sequence"/>
</dbReference>
<feature type="transmembrane region" description="Helical" evidence="1">
    <location>
        <begin position="43"/>
        <end position="65"/>
    </location>
</feature>
<name>A0A4R4DMM4_9PROT</name>
<accession>A0A4R4DMM4</accession>
<dbReference type="AlphaFoldDB" id="A0A4R4DMM4"/>
<protein>
    <submittedName>
        <fullName evidence="2">Uncharacterized protein</fullName>
    </submittedName>
</protein>
<keyword evidence="1" id="KW-1133">Transmembrane helix</keyword>
<comment type="caution">
    <text evidence="2">The sequence shown here is derived from an EMBL/GenBank/DDBJ whole genome shotgun (WGS) entry which is preliminary data.</text>
</comment>
<organism evidence="2 3">
    <name type="scientific">Roseicella aquatilis</name>
    <dbReference type="NCBI Taxonomy" id="2527868"/>
    <lineage>
        <taxon>Bacteria</taxon>
        <taxon>Pseudomonadati</taxon>
        <taxon>Pseudomonadota</taxon>
        <taxon>Alphaproteobacteria</taxon>
        <taxon>Acetobacterales</taxon>
        <taxon>Roseomonadaceae</taxon>
        <taxon>Roseicella</taxon>
    </lineage>
</organism>